<name>A0AA86RDE7_9EUKA</name>
<reference evidence="1" key="1">
    <citation type="submission" date="2023-06" db="EMBL/GenBank/DDBJ databases">
        <authorList>
            <person name="Kurt Z."/>
        </authorList>
    </citation>
    <scope>NUCLEOTIDE SEQUENCE</scope>
</reference>
<evidence type="ECO:0000313" key="1">
    <source>
        <dbReference type="EMBL" id="CAI9972563.1"/>
    </source>
</evidence>
<sequence>MEQLLERGLGRSQALRIFQVSLIPKINWALRIEDYVKETIQDYKRIDEQMEQTFYLITTPRQFTEEDFMGEQRQITIQNFMSATQQNDANIDISQTFIDFLNYSTIYKFQKQINIIFLLMKEMCLKMPIKLPIDSIHMNSGRSTRKYSWPIVWSLDSLYIKSSNFKCNIQILEFPQIVKIVFIGSSLLKATVFPYGSRSLVPNILDQQKGIDIERIFRANEIRQIQILLLFLILNQLRGFCSRCRNRVQNIVYFPKLILIVLLSAI</sequence>
<evidence type="ECO:0000313" key="3">
    <source>
        <dbReference type="Proteomes" id="UP001642409"/>
    </source>
</evidence>
<organism evidence="1">
    <name type="scientific">Hexamita inflata</name>
    <dbReference type="NCBI Taxonomy" id="28002"/>
    <lineage>
        <taxon>Eukaryota</taxon>
        <taxon>Metamonada</taxon>
        <taxon>Diplomonadida</taxon>
        <taxon>Hexamitidae</taxon>
        <taxon>Hexamitinae</taxon>
        <taxon>Hexamita</taxon>
    </lineage>
</organism>
<proteinExistence type="predicted"/>
<evidence type="ECO:0000313" key="2">
    <source>
        <dbReference type="EMBL" id="CAL6068565.1"/>
    </source>
</evidence>
<protein>
    <submittedName>
        <fullName evidence="2">Hypothetical_protein</fullName>
    </submittedName>
</protein>
<accession>A0AA86RDE7</accession>
<dbReference type="EMBL" id="CAXDID020000273">
    <property type="protein sequence ID" value="CAL6068565.1"/>
    <property type="molecule type" value="Genomic_DNA"/>
</dbReference>
<dbReference type="Proteomes" id="UP001642409">
    <property type="component" value="Unassembled WGS sequence"/>
</dbReference>
<keyword evidence="3" id="KW-1185">Reference proteome</keyword>
<dbReference type="EMBL" id="CATOUU010001112">
    <property type="protein sequence ID" value="CAI9972563.1"/>
    <property type="molecule type" value="Genomic_DNA"/>
</dbReference>
<comment type="caution">
    <text evidence="1">The sequence shown here is derived from an EMBL/GenBank/DDBJ whole genome shotgun (WGS) entry which is preliminary data.</text>
</comment>
<gene>
    <name evidence="2" type="ORF">HINF_LOCUS53565</name>
    <name evidence="1" type="ORF">HINF_LOCUS60208</name>
</gene>
<dbReference type="AlphaFoldDB" id="A0AA86RDE7"/>
<reference evidence="2 3" key="2">
    <citation type="submission" date="2024-07" db="EMBL/GenBank/DDBJ databases">
        <authorList>
            <person name="Akdeniz Z."/>
        </authorList>
    </citation>
    <scope>NUCLEOTIDE SEQUENCE [LARGE SCALE GENOMIC DNA]</scope>
</reference>